<accession>A0A382YJK7</accession>
<evidence type="ECO:0000313" key="1">
    <source>
        <dbReference type="EMBL" id="SVD83443.1"/>
    </source>
</evidence>
<name>A0A382YJK7_9ZZZZ</name>
<protein>
    <submittedName>
        <fullName evidence="1">Uncharacterized protein</fullName>
    </submittedName>
</protein>
<reference evidence="1" key="1">
    <citation type="submission" date="2018-05" db="EMBL/GenBank/DDBJ databases">
        <authorList>
            <person name="Lanie J.A."/>
            <person name="Ng W.-L."/>
            <person name="Kazmierczak K.M."/>
            <person name="Andrzejewski T.M."/>
            <person name="Davidsen T.M."/>
            <person name="Wayne K.J."/>
            <person name="Tettelin H."/>
            <person name="Glass J.I."/>
            <person name="Rusch D."/>
            <person name="Podicherti R."/>
            <person name="Tsui H.-C.T."/>
            <person name="Winkler M.E."/>
        </authorList>
    </citation>
    <scope>NUCLEOTIDE SEQUENCE</scope>
</reference>
<dbReference type="EMBL" id="UINC01176356">
    <property type="protein sequence ID" value="SVD83443.1"/>
    <property type="molecule type" value="Genomic_DNA"/>
</dbReference>
<dbReference type="AlphaFoldDB" id="A0A382YJK7"/>
<proteinExistence type="predicted"/>
<gene>
    <name evidence="1" type="ORF">METZ01_LOCUS436297</name>
</gene>
<sequence>MRAKEYIFRVHSPQFDETMVQCCQKRKHPELKKY</sequence>
<organism evidence="1">
    <name type="scientific">marine metagenome</name>
    <dbReference type="NCBI Taxonomy" id="408172"/>
    <lineage>
        <taxon>unclassified sequences</taxon>
        <taxon>metagenomes</taxon>
        <taxon>ecological metagenomes</taxon>
    </lineage>
</organism>